<evidence type="ECO:0000256" key="5">
    <source>
        <dbReference type="ARBA" id="ARBA00023136"/>
    </source>
</evidence>
<dbReference type="Proteomes" id="UP001153076">
    <property type="component" value="Unassembled WGS sequence"/>
</dbReference>
<organism evidence="7 8">
    <name type="scientific">Carnegiea gigantea</name>
    <dbReference type="NCBI Taxonomy" id="171969"/>
    <lineage>
        <taxon>Eukaryota</taxon>
        <taxon>Viridiplantae</taxon>
        <taxon>Streptophyta</taxon>
        <taxon>Embryophyta</taxon>
        <taxon>Tracheophyta</taxon>
        <taxon>Spermatophyta</taxon>
        <taxon>Magnoliopsida</taxon>
        <taxon>eudicotyledons</taxon>
        <taxon>Gunneridae</taxon>
        <taxon>Pentapetalae</taxon>
        <taxon>Caryophyllales</taxon>
        <taxon>Cactineae</taxon>
        <taxon>Cactaceae</taxon>
        <taxon>Cactoideae</taxon>
        <taxon>Echinocereeae</taxon>
        <taxon>Carnegiea</taxon>
    </lineage>
</organism>
<keyword evidence="2 6" id="KW-0812">Transmembrane</keyword>
<comment type="caution">
    <text evidence="7">The sequence shown here is derived from an EMBL/GenBank/DDBJ whole genome shotgun (WGS) entry which is preliminary data.</text>
</comment>
<evidence type="ECO:0000256" key="4">
    <source>
        <dbReference type="ARBA" id="ARBA00022989"/>
    </source>
</evidence>
<protein>
    <submittedName>
        <fullName evidence="7">Uncharacterized protein</fullName>
    </submittedName>
</protein>
<keyword evidence="8" id="KW-1185">Reference proteome</keyword>
<sequence>MNLLSLEQVQLGCGGFILEEIMNWIQRKVYLYNVTFGLYMLDFWERALFSIFLLILLVMVVLCHQLKGIYGAVLWEERLIHTGDDRILTFAPFICGEFWCKDCIGPQDVLKEVEKICRNFDGLPPQALSAKHIWVMACKKDDLVGKVENRMRGLQTEGERLQCNTSRNNWKFGRNGTLSVSSAAVVTNGCDDPKILDIPELNCREQLECVETFSDKLASCCEQDKDQGPLQ</sequence>
<dbReference type="GO" id="GO:0005789">
    <property type="term" value="C:endoplasmic reticulum membrane"/>
    <property type="evidence" value="ECO:0007669"/>
    <property type="project" value="UniProtKB-SubCell"/>
</dbReference>
<evidence type="ECO:0000313" key="8">
    <source>
        <dbReference type="Proteomes" id="UP001153076"/>
    </source>
</evidence>
<feature type="transmembrane region" description="Helical" evidence="6">
    <location>
        <begin position="43"/>
        <end position="63"/>
    </location>
</feature>
<dbReference type="OrthoDB" id="202672at2759"/>
<keyword evidence="3" id="KW-0256">Endoplasmic reticulum</keyword>
<evidence type="ECO:0000256" key="1">
    <source>
        <dbReference type="ARBA" id="ARBA00004477"/>
    </source>
</evidence>
<dbReference type="AlphaFoldDB" id="A0A9Q1QK77"/>
<evidence type="ECO:0000313" key="7">
    <source>
        <dbReference type="EMBL" id="KAJ8445708.1"/>
    </source>
</evidence>
<dbReference type="PANTHER" id="PTHR33727">
    <property type="entry name" value="OS07G0446900 PROTEIN"/>
    <property type="match status" value="1"/>
</dbReference>
<comment type="subcellular location">
    <subcellularLocation>
        <location evidence="1">Endoplasmic reticulum membrane</location>
        <topology evidence="1">Multi-pass membrane protein</topology>
    </subcellularLocation>
</comment>
<reference evidence="7" key="1">
    <citation type="submission" date="2022-04" db="EMBL/GenBank/DDBJ databases">
        <title>Carnegiea gigantea Genome sequencing and assembly v2.</title>
        <authorList>
            <person name="Copetti D."/>
            <person name="Sanderson M.J."/>
            <person name="Burquez A."/>
            <person name="Wojciechowski M.F."/>
        </authorList>
    </citation>
    <scope>NUCLEOTIDE SEQUENCE</scope>
    <source>
        <strain evidence="7">SGP5-SGP5p</strain>
        <tissue evidence="7">Aerial part</tissue>
    </source>
</reference>
<gene>
    <name evidence="7" type="ORF">Cgig2_026035</name>
</gene>
<evidence type="ECO:0000256" key="6">
    <source>
        <dbReference type="SAM" id="Phobius"/>
    </source>
</evidence>
<evidence type="ECO:0000256" key="2">
    <source>
        <dbReference type="ARBA" id="ARBA00022692"/>
    </source>
</evidence>
<dbReference type="Pfam" id="PF11779">
    <property type="entry name" value="SPT_ssu-like"/>
    <property type="match status" value="1"/>
</dbReference>
<evidence type="ECO:0000256" key="3">
    <source>
        <dbReference type="ARBA" id="ARBA00022824"/>
    </source>
</evidence>
<accession>A0A9Q1QK77</accession>
<proteinExistence type="predicted"/>
<keyword evidence="5 6" id="KW-0472">Membrane</keyword>
<dbReference type="PANTHER" id="PTHR33727:SF5">
    <property type="entry name" value="PROTEIN, PUTATIVE (DUF3317)-RELATED"/>
    <property type="match status" value="1"/>
</dbReference>
<dbReference type="EMBL" id="JAKOGI010000072">
    <property type="protein sequence ID" value="KAJ8445708.1"/>
    <property type="molecule type" value="Genomic_DNA"/>
</dbReference>
<keyword evidence="4 6" id="KW-1133">Transmembrane helix</keyword>
<dbReference type="InterPro" id="IPR024512">
    <property type="entry name" value="Ser_palmitoyltrfase_ssu-like"/>
</dbReference>
<name>A0A9Q1QK77_9CARY</name>